<organism evidence="3 4">
    <name type="scientific">Symbiodinium microadriaticum</name>
    <name type="common">Dinoflagellate</name>
    <name type="synonym">Zooxanthella microadriatica</name>
    <dbReference type="NCBI Taxonomy" id="2951"/>
    <lineage>
        <taxon>Eukaryota</taxon>
        <taxon>Sar</taxon>
        <taxon>Alveolata</taxon>
        <taxon>Dinophyceae</taxon>
        <taxon>Suessiales</taxon>
        <taxon>Symbiodiniaceae</taxon>
        <taxon>Symbiodinium</taxon>
    </lineage>
</organism>
<dbReference type="CDD" id="cd11717">
    <property type="entry name" value="THUMP_THUMPD1_like"/>
    <property type="match status" value="1"/>
</dbReference>
<feature type="region of interest" description="Disordered" evidence="1">
    <location>
        <begin position="152"/>
        <end position="177"/>
    </location>
</feature>
<dbReference type="GO" id="GO:0003723">
    <property type="term" value="F:RNA binding"/>
    <property type="evidence" value="ECO:0007669"/>
    <property type="project" value="InterPro"/>
</dbReference>
<dbReference type="OrthoDB" id="367221at2759"/>
<dbReference type="PANTHER" id="PTHR13452">
    <property type="entry name" value="THUMP DOMAIN CONTAINING PROTEIN 1-RELATED"/>
    <property type="match status" value="1"/>
</dbReference>
<protein>
    <submittedName>
        <fullName evidence="3">THUMP domain-containing protein 1</fullName>
    </submittedName>
</protein>
<accession>A0A1Q9CQB2</accession>
<dbReference type="AlphaFoldDB" id="A0A1Q9CQB2"/>
<gene>
    <name evidence="3" type="primary">THUMPD1</name>
    <name evidence="3" type="ORF">AK812_SmicGene33972</name>
</gene>
<sequence>MNSNICGVYSRTVVSQMLEAQRAGFLSTGMVTASRLICRVLPLDNLCKPFLDDFRQLAQAVLPPHLGADVAATTWALEFKARNTNTLKKEAVLEVLDAIIPKGHHKVNLNDPAKCILVEVQPSWCGLSVVENWARLKKYNLHALTTPEDNKTKVSNTVFEEVKKPEEPNAKAEARPE</sequence>
<dbReference type="Pfam" id="PF02926">
    <property type="entry name" value="THUMP"/>
    <property type="match status" value="1"/>
</dbReference>
<feature type="domain" description="THUMP" evidence="2">
    <location>
        <begin position="51"/>
        <end position="130"/>
    </location>
</feature>
<feature type="compositionally biased region" description="Basic and acidic residues" evidence="1">
    <location>
        <begin position="160"/>
        <end position="177"/>
    </location>
</feature>
<evidence type="ECO:0000313" key="3">
    <source>
        <dbReference type="EMBL" id="OLP85085.1"/>
    </source>
</evidence>
<dbReference type="EMBL" id="LSRX01000997">
    <property type="protein sequence ID" value="OLP85085.1"/>
    <property type="molecule type" value="Genomic_DNA"/>
</dbReference>
<dbReference type="InterPro" id="IPR004114">
    <property type="entry name" value="THUMP_dom"/>
</dbReference>
<keyword evidence="4" id="KW-1185">Reference proteome</keyword>
<dbReference type="GO" id="GO:0006400">
    <property type="term" value="P:tRNA modification"/>
    <property type="evidence" value="ECO:0007669"/>
    <property type="project" value="InterPro"/>
</dbReference>
<comment type="caution">
    <text evidence="3">The sequence shown here is derived from an EMBL/GenBank/DDBJ whole genome shotgun (WGS) entry which is preliminary data.</text>
</comment>
<dbReference type="SUPFAM" id="SSF143437">
    <property type="entry name" value="THUMP domain-like"/>
    <property type="match status" value="1"/>
</dbReference>
<reference evidence="3 4" key="1">
    <citation type="submission" date="2016-02" db="EMBL/GenBank/DDBJ databases">
        <title>Genome analysis of coral dinoflagellate symbionts highlights evolutionary adaptations to a symbiotic lifestyle.</title>
        <authorList>
            <person name="Aranda M."/>
            <person name="Li Y."/>
            <person name="Liew Y.J."/>
            <person name="Baumgarten S."/>
            <person name="Simakov O."/>
            <person name="Wilson M."/>
            <person name="Piel J."/>
            <person name="Ashoor H."/>
            <person name="Bougouffa S."/>
            <person name="Bajic V.B."/>
            <person name="Ryu T."/>
            <person name="Ravasi T."/>
            <person name="Bayer T."/>
            <person name="Micklem G."/>
            <person name="Kim H."/>
            <person name="Bhak J."/>
            <person name="Lajeunesse T.C."/>
            <person name="Voolstra C.R."/>
        </authorList>
    </citation>
    <scope>NUCLEOTIDE SEQUENCE [LARGE SCALE GENOMIC DNA]</scope>
    <source>
        <strain evidence="3 4">CCMP2467</strain>
    </source>
</reference>
<evidence type="ECO:0000259" key="2">
    <source>
        <dbReference type="Pfam" id="PF02926"/>
    </source>
</evidence>
<proteinExistence type="predicted"/>
<dbReference type="PANTHER" id="PTHR13452:SF10">
    <property type="entry name" value="THUMP DOMAIN-CONTAINING PROTEIN 1"/>
    <property type="match status" value="1"/>
</dbReference>
<evidence type="ECO:0000313" key="4">
    <source>
        <dbReference type="Proteomes" id="UP000186817"/>
    </source>
</evidence>
<dbReference type="Proteomes" id="UP000186817">
    <property type="component" value="Unassembled WGS sequence"/>
</dbReference>
<name>A0A1Q9CQB2_SYMMI</name>
<evidence type="ECO:0000256" key="1">
    <source>
        <dbReference type="SAM" id="MobiDB-lite"/>
    </source>
</evidence>
<dbReference type="Gene3D" id="3.30.2300.10">
    <property type="entry name" value="THUMP superfamily"/>
    <property type="match status" value="1"/>
</dbReference>
<dbReference type="InterPro" id="IPR040183">
    <property type="entry name" value="THUMPD1-like"/>
</dbReference>